<keyword evidence="2" id="KW-0611">Plant defense</keyword>
<dbReference type="Pfam" id="PF23598">
    <property type="entry name" value="LRR_14"/>
    <property type="match status" value="1"/>
</dbReference>
<evidence type="ECO:0000256" key="2">
    <source>
        <dbReference type="ARBA" id="ARBA00022821"/>
    </source>
</evidence>
<dbReference type="InterPro" id="IPR042197">
    <property type="entry name" value="Apaf_helical"/>
</dbReference>
<comment type="caution">
    <text evidence="4">The sequence shown here is derived from an EMBL/GenBank/DDBJ whole genome shotgun (WGS) entry which is preliminary data.</text>
</comment>
<evidence type="ECO:0000259" key="3">
    <source>
        <dbReference type="Pfam" id="PF23598"/>
    </source>
</evidence>
<dbReference type="EMBL" id="AWUE01020279">
    <property type="protein sequence ID" value="OMO69126.1"/>
    <property type="molecule type" value="Genomic_DNA"/>
</dbReference>
<dbReference type="Gene3D" id="1.10.8.430">
    <property type="entry name" value="Helical domain of apoptotic protease-activating factors"/>
    <property type="match status" value="1"/>
</dbReference>
<dbReference type="AlphaFoldDB" id="A0A1R3HFJ3"/>
<evidence type="ECO:0000313" key="5">
    <source>
        <dbReference type="Proteomes" id="UP000187203"/>
    </source>
</evidence>
<accession>A0A1R3HFJ3</accession>
<dbReference type="Gene3D" id="3.80.10.10">
    <property type="entry name" value="Ribonuclease Inhibitor"/>
    <property type="match status" value="1"/>
</dbReference>
<feature type="domain" description="Disease resistance R13L4/SHOC-2-like LRR" evidence="3">
    <location>
        <begin position="200"/>
        <end position="368"/>
    </location>
</feature>
<sequence length="385" mass="43720">MARSRILVTSRKESVATVLGSSPSQVFHLNQLSDEVCWLILSQMAFVGEDDDELRKSYLEDIGREIAKKCKGLPLAAKTLGGLLRGKKDRNQWQNILNTSRGFFQDFDKFEDGGLMFCKMHDMVHDFVQYLSNNEVVVILDSSSCSSNKAHHLRLMIEKDTTFSLRSVNGIEKLRSLVIFSNNGYIRGNFNYVAEVKQIPKEIGKLIHLRYLNLSGGRFRHLPEEICELKNLLCLNFYRCTLLEELPDGIGKLTNLRSLHTHGCRNLKYYPKGIGRLTSLRELDRVKARVDGNANYPKEFSIGDLENLDLLHGKLEISLVGNVTHREEAKRAKLHKKIHLTELEITAVQAYAMEMEGLIEALNPPLSLKVRSDIVKVHTVSLSNL</sequence>
<dbReference type="Proteomes" id="UP000187203">
    <property type="component" value="Unassembled WGS sequence"/>
</dbReference>
<evidence type="ECO:0000256" key="1">
    <source>
        <dbReference type="ARBA" id="ARBA00022737"/>
    </source>
</evidence>
<dbReference type="PANTHER" id="PTHR36766">
    <property type="entry name" value="PLANT BROAD-SPECTRUM MILDEW RESISTANCE PROTEIN RPW8"/>
    <property type="match status" value="1"/>
</dbReference>
<dbReference type="GO" id="GO:0043531">
    <property type="term" value="F:ADP binding"/>
    <property type="evidence" value="ECO:0007669"/>
    <property type="project" value="InterPro"/>
</dbReference>
<dbReference type="InterPro" id="IPR027417">
    <property type="entry name" value="P-loop_NTPase"/>
</dbReference>
<protein>
    <submittedName>
        <fullName evidence="4">NB-ARC domain-containing protein</fullName>
    </submittedName>
</protein>
<dbReference type="SUPFAM" id="SSF52058">
    <property type="entry name" value="L domain-like"/>
    <property type="match status" value="1"/>
</dbReference>
<evidence type="ECO:0000313" key="4">
    <source>
        <dbReference type="EMBL" id="OMO69126.1"/>
    </source>
</evidence>
<gene>
    <name evidence="4" type="ORF">COLO4_29244</name>
</gene>
<organism evidence="4 5">
    <name type="scientific">Corchorus olitorius</name>
    <dbReference type="NCBI Taxonomy" id="93759"/>
    <lineage>
        <taxon>Eukaryota</taxon>
        <taxon>Viridiplantae</taxon>
        <taxon>Streptophyta</taxon>
        <taxon>Embryophyta</taxon>
        <taxon>Tracheophyta</taxon>
        <taxon>Spermatophyta</taxon>
        <taxon>Magnoliopsida</taxon>
        <taxon>eudicotyledons</taxon>
        <taxon>Gunneridae</taxon>
        <taxon>Pentapetalae</taxon>
        <taxon>rosids</taxon>
        <taxon>malvids</taxon>
        <taxon>Malvales</taxon>
        <taxon>Malvaceae</taxon>
        <taxon>Grewioideae</taxon>
        <taxon>Apeibeae</taxon>
        <taxon>Corchorus</taxon>
    </lineage>
</organism>
<dbReference type="SUPFAM" id="SSF52540">
    <property type="entry name" value="P-loop containing nucleoside triphosphate hydrolases"/>
    <property type="match status" value="1"/>
</dbReference>
<dbReference type="InterPro" id="IPR055414">
    <property type="entry name" value="LRR_R13L4/SHOC2-like"/>
</dbReference>
<dbReference type="STRING" id="93759.A0A1R3HFJ3"/>
<keyword evidence="5" id="KW-1185">Reference proteome</keyword>
<proteinExistence type="predicted"/>
<keyword evidence="1" id="KW-0677">Repeat</keyword>
<reference evidence="5" key="1">
    <citation type="submission" date="2013-09" db="EMBL/GenBank/DDBJ databases">
        <title>Corchorus olitorius genome sequencing.</title>
        <authorList>
            <person name="Alam M."/>
            <person name="Haque M.S."/>
            <person name="Islam M.S."/>
            <person name="Emdad E.M."/>
            <person name="Islam M.M."/>
            <person name="Ahmed B."/>
            <person name="Halim A."/>
            <person name="Hossen Q.M.M."/>
            <person name="Hossain M.Z."/>
            <person name="Ahmed R."/>
            <person name="Khan M.M."/>
            <person name="Islam R."/>
            <person name="Rashid M.M."/>
            <person name="Khan S.A."/>
            <person name="Rahman M.S."/>
            <person name="Alam M."/>
            <person name="Yahiya A.S."/>
            <person name="Khan M.S."/>
            <person name="Azam M.S."/>
            <person name="Haque T."/>
            <person name="Lashkar M.Z.H."/>
            <person name="Akhand A.I."/>
            <person name="Morshed G."/>
            <person name="Roy S."/>
            <person name="Uddin K.S."/>
            <person name="Rabeya T."/>
            <person name="Hossain A.S."/>
            <person name="Chowdhury A."/>
            <person name="Snigdha A.R."/>
            <person name="Mortoza M.S."/>
            <person name="Matin S.A."/>
            <person name="Hoque S.M.E."/>
            <person name="Islam M.K."/>
            <person name="Roy D.K."/>
            <person name="Haider R."/>
            <person name="Moosa M.M."/>
            <person name="Elias S.M."/>
            <person name="Hasan A.M."/>
            <person name="Jahan S."/>
            <person name="Shafiuddin M."/>
            <person name="Mahmood N."/>
            <person name="Shommy N.S."/>
        </authorList>
    </citation>
    <scope>NUCLEOTIDE SEQUENCE [LARGE SCALE GENOMIC DNA]</scope>
    <source>
        <strain evidence="5">cv. O-4</strain>
    </source>
</reference>
<dbReference type="PANTHER" id="PTHR36766:SF40">
    <property type="entry name" value="DISEASE RESISTANCE PROTEIN RGA3"/>
    <property type="match status" value="1"/>
</dbReference>
<name>A0A1R3HFJ3_9ROSI</name>
<dbReference type="GO" id="GO:0006952">
    <property type="term" value="P:defense response"/>
    <property type="evidence" value="ECO:0007669"/>
    <property type="project" value="UniProtKB-KW"/>
</dbReference>
<dbReference type="OrthoDB" id="1002601at2759"/>
<dbReference type="InterPro" id="IPR032675">
    <property type="entry name" value="LRR_dom_sf"/>
</dbReference>